<dbReference type="RefSeq" id="WP_340277498.1">
    <property type="nucleotide sequence ID" value="NZ_JBAKIA010000026.1"/>
</dbReference>
<keyword evidence="4" id="KW-0997">Cell inner membrane</keyword>
<dbReference type="EMBL" id="JBAKIA010000026">
    <property type="protein sequence ID" value="MEJ8476751.1"/>
    <property type="molecule type" value="Genomic_DNA"/>
</dbReference>
<comment type="function">
    <text evidence="9">Part of the binding-protein-dependent transport system for D-xylose. Probably responsible for the translocation of the substrate across the membrane.</text>
</comment>
<evidence type="ECO:0000313" key="13">
    <source>
        <dbReference type="Proteomes" id="UP001385499"/>
    </source>
</evidence>
<evidence type="ECO:0000256" key="11">
    <source>
        <dbReference type="SAM" id="Phobius"/>
    </source>
</evidence>
<comment type="caution">
    <text evidence="12">The sequence shown here is derived from an EMBL/GenBank/DDBJ whole genome shotgun (WGS) entry which is preliminary data.</text>
</comment>
<evidence type="ECO:0000256" key="2">
    <source>
        <dbReference type="ARBA" id="ARBA00022448"/>
    </source>
</evidence>
<keyword evidence="2" id="KW-0813">Transport</keyword>
<gene>
    <name evidence="12" type="ORF">V6575_21940</name>
</gene>
<feature type="transmembrane region" description="Helical" evidence="11">
    <location>
        <begin position="27"/>
        <end position="44"/>
    </location>
</feature>
<dbReference type="Pfam" id="PF02653">
    <property type="entry name" value="BPD_transp_2"/>
    <property type="match status" value="1"/>
</dbReference>
<keyword evidence="6 11" id="KW-0812">Transmembrane</keyword>
<feature type="transmembrane region" description="Helical" evidence="11">
    <location>
        <begin position="277"/>
        <end position="295"/>
    </location>
</feature>
<dbReference type="CDD" id="cd06579">
    <property type="entry name" value="TM_PBP1_transp_AraH_like"/>
    <property type="match status" value="1"/>
</dbReference>
<keyword evidence="7 11" id="KW-1133">Transmembrane helix</keyword>
<sequence>MSDDALSGSNPPTARSLFSALQLDTRLLGMIGAFVVLCLVFNGFTDGRFLTPRNVFNLTIQTVSVAIMATGMVFVIVTRHIDLSVGSLLATVAAVMAVAQTDFLPNVLGLGLGHPSIWILSILAGMIVGVLIGAFQGWMVGYLGIPAFIVTLGGLLVWRNTAWFITDGQTIGPLDETFTKIGGIGGTLGETWSWIFGILAVAASLAMQYVSRKRKESHGFPIKPLWAELTISGLVAISILGFVGTLNAYNIPTARLKRIFAANGDVLPDGLTMGYGIPYSVVLLIAVAIIMTVVAQRTRLGRYIFATGGNPDAAELSGINTRLLTVKVFALMGGLCALAGAVAAARLGFSTNDIGTLDELRVIAAAVIGGTALSGGVGTIYGAILGALIMQSLQSGMAMVGVDAPLQNIVVGIVLVFAVFIDILYRKRTGA</sequence>
<dbReference type="PANTHER" id="PTHR32196:SF32">
    <property type="entry name" value="XYLOSE TRANSPORT SYSTEM PERMEASE PROTEIN XYLH"/>
    <property type="match status" value="1"/>
</dbReference>
<dbReference type="InterPro" id="IPR001851">
    <property type="entry name" value="ABC_transp_permease"/>
</dbReference>
<feature type="transmembrane region" description="Helical" evidence="11">
    <location>
        <begin position="361"/>
        <end position="385"/>
    </location>
</feature>
<feature type="transmembrane region" description="Helical" evidence="11">
    <location>
        <begin position="328"/>
        <end position="349"/>
    </location>
</feature>
<dbReference type="PANTHER" id="PTHR32196">
    <property type="entry name" value="ABC TRANSPORTER PERMEASE PROTEIN YPHD-RELATED-RELATED"/>
    <property type="match status" value="1"/>
</dbReference>
<feature type="transmembrane region" description="Helical" evidence="11">
    <location>
        <begin position="56"/>
        <end position="78"/>
    </location>
</feature>
<evidence type="ECO:0000256" key="9">
    <source>
        <dbReference type="ARBA" id="ARBA00035611"/>
    </source>
</evidence>
<accession>A0ABU8TRF6</accession>
<organism evidence="12 13">
    <name type="scientific">Roseibium algae</name>
    <dbReference type="NCBI Taxonomy" id="3123038"/>
    <lineage>
        <taxon>Bacteria</taxon>
        <taxon>Pseudomonadati</taxon>
        <taxon>Pseudomonadota</taxon>
        <taxon>Alphaproteobacteria</taxon>
        <taxon>Hyphomicrobiales</taxon>
        <taxon>Stappiaceae</taxon>
        <taxon>Roseibium</taxon>
    </lineage>
</organism>
<evidence type="ECO:0000313" key="12">
    <source>
        <dbReference type="EMBL" id="MEJ8476751.1"/>
    </source>
</evidence>
<evidence type="ECO:0000256" key="3">
    <source>
        <dbReference type="ARBA" id="ARBA00022475"/>
    </source>
</evidence>
<keyword evidence="5" id="KW-0762">Sugar transport</keyword>
<reference evidence="12 13" key="1">
    <citation type="submission" date="2024-02" db="EMBL/GenBank/DDBJ databases">
        <title>Roseibium algae sp. nov., isolated from marine alga (Grateloupia sp.), showing potential in myo-inositol conversion.</title>
        <authorList>
            <person name="Wang Y."/>
        </authorList>
    </citation>
    <scope>NUCLEOTIDE SEQUENCE [LARGE SCALE GENOMIC DNA]</scope>
    <source>
        <strain evidence="12 13">H3510</strain>
    </source>
</reference>
<feature type="transmembrane region" description="Helical" evidence="11">
    <location>
        <begin position="192"/>
        <end position="210"/>
    </location>
</feature>
<proteinExistence type="predicted"/>
<feature type="transmembrane region" description="Helical" evidence="11">
    <location>
        <begin position="231"/>
        <end position="249"/>
    </location>
</feature>
<keyword evidence="13" id="KW-1185">Reference proteome</keyword>
<feature type="transmembrane region" description="Helical" evidence="11">
    <location>
        <begin position="116"/>
        <end position="135"/>
    </location>
</feature>
<keyword evidence="3" id="KW-1003">Cell membrane</keyword>
<evidence type="ECO:0000256" key="7">
    <source>
        <dbReference type="ARBA" id="ARBA00022989"/>
    </source>
</evidence>
<evidence type="ECO:0000256" key="10">
    <source>
        <dbReference type="ARBA" id="ARBA00035686"/>
    </source>
</evidence>
<keyword evidence="8 11" id="KW-0472">Membrane</keyword>
<evidence type="ECO:0000256" key="5">
    <source>
        <dbReference type="ARBA" id="ARBA00022597"/>
    </source>
</evidence>
<feature type="transmembrane region" description="Helical" evidence="11">
    <location>
        <begin position="406"/>
        <end position="425"/>
    </location>
</feature>
<protein>
    <recommendedName>
        <fullName evidence="10">Xylose transport system permease protein XylH</fullName>
    </recommendedName>
</protein>
<dbReference type="Proteomes" id="UP001385499">
    <property type="component" value="Unassembled WGS sequence"/>
</dbReference>
<feature type="transmembrane region" description="Helical" evidence="11">
    <location>
        <begin position="140"/>
        <end position="158"/>
    </location>
</feature>
<name>A0ABU8TRF6_9HYPH</name>
<evidence type="ECO:0000256" key="1">
    <source>
        <dbReference type="ARBA" id="ARBA00004651"/>
    </source>
</evidence>
<feature type="transmembrane region" description="Helical" evidence="11">
    <location>
        <begin position="85"/>
        <end position="104"/>
    </location>
</feature>
<evidence type="ECO:0000256" key="6">
    <source>
        <dbReference type="ARBA" id="ARBA00022692"/>
    </source>
</evidence>
<comment type="subcellular location">
    <subcellularLocation>
        <location evidence="1">Cell membrane</location>
        <topology evidence="1">Multi-pass membrane protein</topology>
    </subcellularLocation>
</comment>
<evidence type="ECO:0000256" key="8">
    <source>
        <dbReference type="ARBA" id="ARBA00023136"/>
    </source>
</evidence>
<evidence type="ECO:0000256" key="4">
    <source>
        <dbReference type="ARBA" id="ARBA00022519"/>
    </source>
</evidence>